<keyword evidence="2" id="KW-1185">Reference proteome</keyword>
<protein>
    <submittedName>
        <fullName evidence="3 4">F-box protein CPR1-like</fullName>
    </submittedName>
</protein>
<dbReference type="InterPro" id="IPR036047">
    <property type="entry name" value="F-box-like_dom_sf"/>
</dbReference>
<dbReference type="PANTHER" id="PTHR31672">
    <property type="entry name" value="BNACNNG10540D PROTEIN"/>
    <property type="match status" value="1"/>
</dbReference>
<dbReference type="PANTHER" id="PTHR31672:SF13">
    <property type="entry name" value="F-BOX PROTEIN CPR30-LIKE"/>
    <property type="match status" value="1"/>
</dbReference>
<dbReference type="InterPro" id="IPR001810">
    <property type="entry name" value="F-box_dom"/>
</dbReference>
<dbReference type="Proteomes" id="UP000694930">
    <property type="component" value="Chromosome 11"/>
</dbReference>
<reference evidence="2" key="1">
    <citation type="journal article" date="2014" name="Nat. Genet.">
        <title>The genome of the stress-tolerant wild tomato species Solanum pennellii.</title>
        <authorList>
            <person name="Bolger A."/>
            <person name="Scossa F."/>
            <person name="Bolger M.E."/>
            <person name="Lanz C."/>
            <person name="Maumus F."/>
            <person name="Tohge T."/>
            <person name="Quesneville H."/>
            <person name="Alseekh S."/>
            <person name="Sorensen I."/>
            <person name="Lichtenstein G."/>
            <person name="Fich E.A."/>
            <person name="Conte M."/>
            <person name="Keller H."/>
            <person name="Schneeberger K."/>
            <person name="Schwacke R."/>
            <person name="Ofner I."/>
            <person name="Vrebalov J."/>
            <person name="Xu Y."/>
            <person name="Osorio S."/>
            <person name="Aflitos S.A."/>
            <person name="Schijlen E."/>
            <person name="Jimenez-Gomez J.M."/>
            <person name="Ryngajllo M."/>
            <person name="Kimura S."/>
            <person name="Kumar R."/>
            <person name="Koenig D."/>
            <person name="Headland L.R."/>
            <person name="Maloof J.N."/>
            <person name="Sinha N."/>
            <person name="van Ham R.C."/>
            <person name="Lankhorst R.K."/>
            <person name="Mao L."/>
            <person name="Vogel A."/>
            <person name="Arsova B."/>
            <person name="Panstruga R."/>
            <person name="Fei Z."/>
            <person name="Rose J.K."/>
            <person name="Zamir D."/>
            <person name="Carrari F."/>
            <person name="Giovannoni J.J."/>
            <person name="Weigel D."/>
            <person name="Usadel B."/>
            <person name="Fernie A.R."/>
        </authorList>
    </citation>
    <scope>NUCLEOTIDE SEQUENCE [LARGE SCALE GENOMIC DNA]</scope>
</reference>
<dbReference type="InterPro" id="IPR050796">
    <property type="entry name" value="SCF_F-box_component"/>
</dbReference>
<dbReference type="RefSeq" id="XP_027768731.1">
    <property type="nucleotide sequence ID" value="XM_027912930.1"/>
</dbReference>
<dbReference type="InterPro" id="IPR013187">
    <property type="entry name" value="F-box-assoc_dom_typ3"/>
</dbReference>
<dbReference type="SUPFAM" id="SSF81383">
    <property type="entry name" value="F-box domain"/>
    <property type="match status" value="1"/>
</dbReference>
<proteinExistence type="predicted"/>
<feature type="domain" description="F-box" evidence="1">
    <location>
        <begin position="5"/>
        <end position="50"/>
    </location>
</feature>
<dbReference type="GeneID" id="107004963"/>
<evidence type="ECO:0000313" key="4">
    <source>
        <dbReference type="RefSeq" id="XP_027768731.1"/>
    </source>
</evidence>
<evidence type="ECO:0000259" key="1">
    <source>
        <dbReference type="PROSITE" id="PS50181"/>
    </source>
</evidence>
<dbReference type="InterPro" id="IPR017451">
    <property type="entry name" value="F-box-assoc_interact_dom"/>
</dbReference>
<gene>
    <name evidence="3 4" type="primary">LOC107004963</name>
</gene>
<dbReference type="Pfam" id="PF08268">
    <property type="entry name" value="FBA_3"/>
    <property type="match status" value="1"/>
</dbReference>
<dbReference type="NCBIfam" id="TIGR01640">
    <property type="entry name" value="F_box_assoc_1"/>
    <property type="match status" value="1"/>
</dbReference>
<evidence type="ECO:0000313" key="3">
    <source>
        <dbReference type="RefSeq" id="XP_015058885.1"/>
    </source>
</evidence>
<evidence type="ECO:0000313" key="2">
    <source>
        <dbReference type="Proteomes" id="UP000694930"/>
    </source>
</evidence>
<sequence length="376" mass="43298">MSDEEKSLMDLPSPILLQILSTLPPTTLLHVKTLSKTYLNLTLDSEFLKLSRSASPASIIINQFNSFWINSLKLLRFVVDNNLDHDPHVDLHLRLSFPLDPFFLVGSVHGFVCFNSFVGDADSIYILNPTTREYIILPKPQGVRNWPNLVAYGFGFDPVKLEYKVVRIYRQEIHDDFHNYKSEAQVYTIGKGYWRSIDHVMFHFRCSGYGVNLYGKLHWLASDANGKELICSFNLENELFESFPTAPGYNKENFPNLRSLGVFGRCLCVCDNNADTHFEVRVMKEYRVTDSWVKQIVITITPEYNDWLCDEMINVLKVFDDGEVLFLWSEDFLFLHHPVKKTLKRLHVCDGNFLASAHVSSSFSLKGFQGEVVKVF</sequence>
<dbReference type="PROSITE" id="PS50181">
    <property type="entry name" value="FBOX"/>
    <property type="match status" value="1"/>
</dbReference>
<reference evidence="3 4" key="2">
    <citation type="submission" date="2025-05" db="UniProtKB">
        <authorList>
            <consortium name="RefSeq"/>
        </authorList>
    </citation>
    <scope>IDENTIFICATION</scope>
</reference>
<name>A0ABM1UZ13_SOLPN</name>
<organism evidence="2 4">
    <name type="scientific">Solanum pennellii</name>
    <name type="common">Tomato</name>
    <name type="synonym">Lycopersicon pennellii</name>
    <dbReference type="NCBI Taxonomy" id="28526"/>
    <lineage>
        <taxon>Eukaryota</taxon>
        <taxon>Viridiplantae</taxon>
        <taxon>Streptophyta</taxon>
        <taxon>Embryophyta</taxon>
        <taxon>Tracheophyta</taxon>
        <taxon>Spermatophyta</taxon>
        <taxon>Magnoliopsida</taxon>
        <taxon>eudicotyledons</taxon>
        <taxon>Gunneridae</taxon>
        <taxon>Pentapetalae</taxon>
        <taxon>asterids</taxon>
        <taxon>lamiids</taxon>
        <taxon>Solanales</taxon>
        <taxon>Solanaceae</taxon>
        <taxon>Solanoideae</taxon>
        <taxon>Solaneae</taxon>
        <taxon>Solanum</taxon>
        <taxon>Solanum subgen. Lycopersicon</taxon>
    </lineage>
</organism>
<accession>A0ABM1UZ13</accession>
<dbReference type="Pfam" id="PF00646">
    <property type="entry name" value="F-box"/>
    <property type="match status" value="1"/>
</dbReference>
<dbReference type="RefSeq" id="XP_015058885.1">
    <property type="nucleotide sequence ID" value="XM_015203399.2"/>
</dbReference>